<reference evidence="3" key="1">
    <citation type="submission" date="2020-10" db="EMBL/GenBank/DDBJ databases">
        <authorList>
            <person name="Kikuchi T."/>
        </authorList>
    </citation>
    <scope>NUCLEOTIDE SEQUENCE</scope>
    <source>
        <strain evidence="3">NKZ352</strain>
    </source>
</reference>
<feature type="coiled-coil region" evidence="1">
    <location>
        <begin position="116"/>
        <end position="164"/>
    </location>
</feature>
<dbReference type="PANTHER" id="PTHR18898:SF2">
    <property type="entry name" value="NUCLEOPROTEIN TPR"/>
    <property type="match status" value="1"/>
</dbReference>
<accession>A0A8S1HGA6</accession>
<dbReference type="GO" id="GO:0005643">
    <property type="term" value="C:nuclear pore"/>
    <property type="evidence" value="ECO:0007669"/>
    <property type="project" value="TreeGrafter"/>
</dbReference>
<dbReference type="GO" id="GO:1901673">
    <property type="term" value="P:regulation of mitotic spindle assembly"/>
    <property type="evidence" value="ECO:0007669"/>
    <property type="project" value="TreeGrafter"/>
</dbReference>
<dbReference type="PANTHER" id="PTHR18898">
    <property type="entry name" value="NUCLEOPROTEIN TPR-RELATED"/>
    <property type="match status" value="1"/>
</dbReference>
<evidence type="ECO:0008006" key="5">
    <source>
        <dbReference type="Google" id="ProtNLM"/>
    </source>
</evidence>
<gene>
    <name evidence="3" type="ORF">CAUJ_LOCUS9921</name>
</gene>
<feature type="coiled-coil region" evidence="1">
    <location>
        <begin position="267"/>
        <end position="407"/>
    </location>
</feature>
<feature type="region of interest" description="Disordered" evidence="2">
    <location>
        <begin position="1"/>
        <end position="34"/>
    </location>
</feature>
<feature type="coiled-coil region" evidence="1">
    <location>
        <begin position="443"/>
        <end position="540"/>
    </location>
</feature>
<name>A0A8S1HGA6_9PELO</name>
<sequence>MDNPGDDPIQASSDEAASDFLSSQGTLQSTSLNTTLEDVSEVQASNVDDQLQGNLTENRESAVNQEFCAENQELENFDTDIPNWEIEKTALTQANFNLNQELIDVKENLKTTSLQNKQLLAELSQNSREIIEATKQRRILETSRNEYSQRNIELESAVVRLRLEKEERDAAIVRLNKEKQMISLEVIATNDQLKQLSGEKAALLLTMETTQQERRTLAFEQERANADKDMQLETRRYLLREIAERDEKIIKQRLQMSSKEVEFVNERLVFERKIENFQLQIEELTEKLELSKNDGDNYLKRIEETERRFKSDISNLEAELRCQAEVANIHKNDLDEALQVAASLKDKVTSCEETLETAKSVLVEVQQELVTQREEFQANLAEKENCIEELKDELKKSNEMLKSKHAVHVNITEEELAKLSPAAAETAALLRGGHSYSSIIREHARLAGELAEARDIIKQLENDLHDICDDVRERAPLFLSQRNMLDASFDQNSALNSQLQEAEAERQKLLNERDAAKRELLFMRTELEKYQRDYARVTKQVHQLMFAAERAMHAADPDWNELDDEKLFTTIVQLQQRNIQLESDIEREKANATQIAMDTQDTERENLRKELKTAKEVEANLIEKASQLKSALDIVKSQSEHFQELIKDSVSATEARNCRLRAEEAKVQANVAELRAHRLEDYVKVLKEEHFLNEKLEASEMAAASIRQTNTALEVTLEMQKKSASEMSRELQARQKHVDKMAKDIEKLLATDAKRAGQVEELSRKLVDIQDQASTARIEKRSLQDELNSSKSEATRMRLEVDSLQKVVQREQLLMSSLSEVTARLSRIEAEKQSYSNTQLEALRLERDSLKSTSARLSDQLTHTRNEGKIIQARLEHELISLRSILSEKEQQKAVVDHELLDLRSKLVSIQEQYTQNDTIGMTPDRLKRECQQLKNRVQFLENQLDEVKNSLREAEADRVKRFDEKTLVEKHSGVLEENLKTTQQMGAMERERLEAKIISYEKRTSELAESVKLLREDREAAKSELLNLQISSDQETQNLKRQFDVANLQLEDVRSQLNETKASMQELQAEIDRKTFEISQINETANELQGNLIDAEAKAESLNAQLDCKIMALAAAQDAVKQADEQRAAATATLATKDAERDSLIRENREKLAEYEQKLNEIVQQYEAVALLTSQSTLETSMNPAPEGQSRSDNSSTALVESLQTVLQFVREEKEKAMTRSMNAEVEMRRLRAETAEYERGRSELLVRIRDLETERAANSVALVERSRLMEQIESLSSVQRENAQLSAEKLRLTKELSEAQKQKSLSEGRLQQLTGELHQNKINFTNASAEIRNRRRENELLKQRLQSTNTSASAALQSEIEELKKQFNQKVQELEVANEHATKSEKAKMAAEEEVKKSEMKCSQTRALAVKYRDETIDAIYQIY</sequence>
<dbReference type="GO" id="GO:0006406">
    <property type="term" value="P:mRNA export from nucleus"/>
    <property type="evidence" value="ECO:0007669"/>
    <property type="project" value="TreeGrafter"/>
</dbReference>
<feature type="coiled-coil region" evidence="1">
    <location>
        <begin position="991"/>
        <end position="1173"/>
    </location>
</feature>
<evidence type="ECO:0000313" key="3">
    <source>
        <dbReference type="EMBL" id="CAD6194002.1"/>
    </source>
</evidence>
<feature type="coiled-coil region" evidence="1">
    <location>
        <begin position="1270"/>
        <end position="1318"/>
    </location>
</feature>
<keyword evidence="4" id="KW-1185">Reference proteome</keyword>
<dbReference type="GO" id="GO:0017056">
    <property type="term" value="F:structural constituent of nuclear pore"/>
    <property type="evidence" value="ECO:0007669"/>
    <property type="project" value="TreeGrafter"/>
</dbReference>
<feature type="coiled-coil region" evidence="1">
    <location>
        <begin position="924"/>
        <end position="958"/>
    </location>
</feature>
<dbReference type="OrthoDB" id="5849780at2759"/>
<comment type="caution">
    <text evidence="3">The sequence shown here is derived from an EMBL/GenBank/DDBJ whole genome shotgun (WGS) entry which is preliminary data.</text>
</comment>
<keyword evidence="1" id="KW-0175">Coiled coil</keyword>
<feature type="coiled-coil region" evidence="1">
    <location>
        <begin position="1201"/>
        <end position="1235"/>
    </location>
</feature>
<proteinExistence type="predicted"/>
<evidence type="ECO:0000313" key="4">
    <source>
        <dbReference type="Proteomes" id="UP000835052"/>
    </source>
</evidence>
<feature type="coiled-coil region" evidence="1">
    <location>
        <begin position="571"/>
        <end position="624"/>
    </location>
</feature>
<protein>
    <recommendedName>
        <fullName evidence="5">Nucleoprotein TPR</fullName>
    </recommendedName>
</protein>
<feature type="coiled-coil region" evidence="1">
    <location>
        <begin position="759"/>
        <end position="892"/>
    </location>
</feature>
<evidence type="ECO:0000256" key="2">
    <source>
        <dbReference type="SAM" id="MobiDB-lite"/>
    </source>
</evidence>
<dbReference type="Proteomes" id="UP000835052">
    <property type="component" value="Unassembled WGS sequence"/>
</dbReference>
<dbReference type="EMBL" id="CAJGYM010000040">
    <property type="protein sequence ID" value="CAD6194002.1"/>
    <property type="molecule type" value="Genomic_DNA"/>
</dbReference>
<organism evidence="3 4">
    <name type="scientific">Caenorhabditis auriculariae</name>
    <dbReference type="NCBI Taxonomy" id="2777116"/>
    <lineage>
        <taxon>Eukaryota</taxon>
        <taxon>Metazoa</taxon>
        <taxon>Ecdysozoa</taxon>
        <taxon>Nematoda</taxon>
        <taxon>Chromadorea</taxon>
        <taxon>Rhabditida</taxon>
        <taxon>Rhabditina</taxon>
        <taxon>Rhabditomorpha</taxon>
        <taxon>Rhabditoidea</taxon>
        <taxon>Rhabditidae</taxon>
        <taxon>Peloderinae</taxon>
        <taxon>Caenorhabditis</taxon>
    </lineage>
</organism>
<feature type="compositionally biased region" description="Low complexity" evidence="2">
    <location>
        <begin position="21"/>
        <end position="34"/>
    </location>
</feature>
<evidence type="ECO:0000256" key="1">
    <source>
        <dbReference type="SAM" id="Coils"/>
    </source>
</evidence>
<feature type="coiled-coil region" evidence="1">
    <location>
        <begin position="1355"/>
        <end position="1403"/>
    </location>
</feature>